<dbReference type="CDD" id="cd18577">
    <property type="entry name" value="ABC_6TM_Pgp_ABCB1_D1_like"/>
    <property type="match status" value="1"/>
</dbReference>
<evidence type="ECO:0000256" key="6">
    <source>
        <dbReference type="ARBA" id="ARBA00022741"/>
    </source>
</evidence>
<dbReference type="Gene3D" id="3.40.50.300">
    <property type="entry name" value="P-loop containing nucleotide triphosphate hydrolases"/>
    <property type="match status" value="2"/>
</dbReference>
<dbReference type="PROSITE" id="PS00211">
    <property type="entry name" value="ABC_TRANSPORTER_1"/>
    <property type="match status" value="2"/>
</dbReference>
<protein>
    <recommendedName>
        <fullName evidence="18">P-loop containing nucleoside triphosphate hydrolase protein</fullName>
    </recommendedName>
</protein>
<dbReference type="InterPro" id="IPR017871">
    <property type="entry name" value="ABC_transporter-like_CS"/>
</dbReference>
<comment type="similarity">
    <text evidence="2">Belongs to the ABC transporter superfamily. ABCB family. Multidrug resistance exporter (TC 3.A.1.201) subfamily.</text>
</comment>
<dbReference type="FunFam" id="3.40.50.300:FF:000205">
    <property type="entry name" value="ABC transporter B family member 4"/>
    <property type="match status" value="1"/>
</dbReference>
<keyword evidence="7" id="KW-0067">ATP-binding</keyword>
<dbReference type="SMART" id="SM00382">
    <property type="entry name" value="AAA"/>
    <property type="match status" value="2"/>
</dbReference>
<feature type="compositionally biased region" description="Low complexity" evidence="12">
    <location>
        <begin position="515"/>
        <end position="528"/>
    </location>
</feature>
<evidence type="ECO:0000256" key="8">
    <source>
        <dbReference type="ARBA" id="ARBA00022967"/>
    </source>
</evidence>
<dbReference type="InterPro" id="IPR003439">
    <property type="entry name" value="ABC_transporter-like_ATP-bd"/>
</dbReference>
<evidence type="ECO:0000256" key="9">
    <source>
        <dbReference type="ARBA" id="ARBA00022989"/>
    </source>
</evidence>
<dbReference type="InterPro" id="IPR011527">
    <property type="entry name" value="ABC1_TM_dom"/>
</dbReference>
<dbReference type="AlphaFoldDB" id="A0A9W8HW42"/>
<dbReference type="InterPro" id="IPR003593">
    <property type="entry name" value="AAA+_ATPase"/>
</dbReference>
<dbReference type="CDD" id="cd18578">
    <property type="entry name" value="ABC_6TM_Pgp_ABCB1_D2_like"/>
    <property type="match status" value="1"/>
</dbReference>
<feature type="domain" description="ABC transmembrane type-1" evidence="15">
    <location>
        <begin position="570"/>
        <end position="855"/>
    </location>
</feature>
<feature type="non-terminal residue" evidence="16">
    <location>
        <position position="1"/>
    </location>
</feature>
<feature type="transmembrane region" description="Helical" evidence="13">
    <location>
        <begin position="828"/>
        <end position="847"/>
    </location>
</feature>
<evidence type="ECO:0000256" key="2">
    <source>
        <dbReference type="ARBA" id="ARBA00007577"/>
    </source>
</evidence>
<dbReference type="CDD" id="cd03249">
    <property type="entry name" value="ABC_MTABC3_MDL1_MDL2"/>
    <property type="match status" value="2"/>
</dbReference>
<evidence type="ECO:0008006" key="18">
    <source>
        <dbReference type="Google" id="ProtNLM"/>
    </source>
</evidence>
<dbReference type="InterPro" id="IPR036640">
    <property type="entry name" value="ABC1_TM_sf"/>
</dbReference>
<feature type="domain" description="ABC transporter" evidence="14">
    <location>
        <begin position="235"/>
        <end position="474"/>
    </location>
</feature>
<keyword evidence="5" id="KW-0677">Repeat</keyword>
<dbReference type="GO" id="GO:0005743">
    <property type="term" value="C:mitochondrial inner membrane"/>
    <property type="evidence" value="ECO:0007669"/>
    <property type="project" value="TreeGrafter"/>
</dbReference>
<dbReference type="InterPro" id="IPR027417">
    <property type="entry name" value="P-loop_NTPase"/>
</dbReference>
<evidence type="ECO:0000313" key="17">
    <source>
        <dbReference type="Proteomes" id="UP001140094"/>
    </source>
</evidence>
<evidence type="ECO:0000256" key="13">
    <source>
        <dbReference type="SAM" id="Phobius"/>
    </source>
</evidence>
<evidence type="ECO:0000313" key="16">
    <source>
        <dbReference type="EMBL" id="KAJ2805356.1"/>
    </source>
</evidence>
<feature type="transmembrane region" description="Helical" evidence="13">
    <location>
        <begin position="58"/>
        <end position="79"/>
    </location>
</feature>
<comment type="caution">
    <text evidence="16">The sequence shown here is derived from an EMBL/GenBank/DDBJ whole genome shotgun (WGS) entry which is preliminary data.</text>
</comment>
<dbReference type="GO" id="GO:0016887">
    <property type="term" value="F:ATP hydrolysis activity"/>
    <property type="evidence" value="ECO:0007669"/>
    <property type="project" value="InterPro"/>
</dbReference>
<evidence type="ECO:0000256" key="12">
    <source>
        <dbReference type="SAM" id="MobiDB-lite"/>
    </source>
</evidence>
<keyword evidence="8" id="KW-1278">Translocase</keyword>
<dbReference type="Proteomes" id="UP001140094">
    <property type="component" value="Unassembled WGS sequence"/>
</dbReference>
<dbReference type="OrthoDB" id="6500128at2759"/>
<feature type="transmembrane region" description="Helical" evidence="13">
    <location>
        <begin position="134"/>
        <end position="158"/>
    </location>
</feature>
<comment type="subcellular location">
    <subcellularLocation>
        <location evidence="1">Membrane</location>
        <topology evidence="1">Multi-pass membrane protein</topology>
    </subcellularLocation>
</comment>
<dbReference type="PANTHER" id="PTHR43394:SF27">
    <property type="entry name" value="ATP-DEPENDENT TRANSLOCASE ABCB1-LIKE"/>
    <property type="match status" value="1"/>
</dbReference>
<dbReference type="EMBL" id="JANBUO010000297">
    <property type="protein sequence ID" value="KAJ2805356.1"/>
    <property type="molecule type" value="Genomic_DNA"/>
</dbReference>
<feature type="transmembrane region" description="Helical" evidence="13">
    <location>
        <begin position="714"/>
        <end position="737"/>
    </location>
</feature>
<feature type="transmembrane region" description="Helical" evidence="13">
    <location>
        <begin position="791"/>
        <end position="816"/>
    </location>
</feature>
<evidence type="ECO:0000259" key="14">
    <source>
        <dbReference type="PROSITE" id="PS50893"/>
    </source>
</evidence>
<evidence type="ECO:0000256" key="3">
    <source>
        <dbReference type="ARBA" id="ARBA00022448"/>
    </source>
</evidence>
<evidence type="ECO:0000256" key="4">
    <source>
        <dbReference type="ARBA" id="ARBA00022692"/>
    </source>
</evidence>
<dbReference type="PANTHER" id="PTHR43394">
    <property type="entry name" value="ATP-DEPENDENT PERMEASE MDL1, MITOCHONDRIAL"/>
    <property type="match status" value="1"/>
</dbReference>
<feature type="transmembrane region" description="Helical" evidence="13">
    <location>
        <begin position="170"/>
        <end position="187"/>
    </location>
</feature>
<dbReference type="Pfam" id="PF00664">
    <property type="entry name" value="ABC_membrane"/>
    <property type="match status" value="2"/>
</dbReference>
<dbReference type="FunFam" id="3.40.50.300:FF:000479">
    <property type="entry name" value="Multidrug resistance protein 1A"/>
    <property type="match status" value="1"/>
</dbReference>
<dbReference type="SUPFAM" id="SSF90123">
    <property type="entry name" value="ABC transporter transmembrane region"/>
    <property type="match status" value="2"/>
</dbReference>
<keyword evidence="6" id="KW-0547">Nucleotide-binding</keyword>
<feature type="transmembrane region" description="Helical" evidence="13">
    <location>
        <begin position="564"/>
        <end position="587"/>
    </location>
</feature>
<keyword evidence="17" id="KW-1185">Reference proteome</keyword>
<dbReference type="Gene3D" id="1.20.1560.10">
    <property type="entry name" value="ABC transporter type 1, transmembrane domain"/>
    <property type="match status" value="2"/>
</dbReference>
<feature type="transmembrane region" description="Helical" evidence="13">
    <location>
        <begin position="607"/>
        <end position="625"/>
    </location>
</feature>
<feature type="transmembrane region" description="Helical" evidence="13">
    <location>
        <begin position="687"/>
        <end position="708"/>
    </location>
</feature>
<proteinExistence type="inferred from homology"/>
<evidence type="ECO:0000256" key="1">
    <source>
        <dbReference type="ARBA" id="ARBA00004141"/>
    </source>
</evidence>
<dbReference type="PROSITE" id="PS50929">
    <property type="entry name" value="ABC_TM1F"/>
    <property type="match status" value="2"/>
</dbReference>
<evidence type="ECO:0000256" key="10">
    <source>
        <dbReference type="ARBA" id="ARBA00023136"/>
    </source>
</evidence>
<feature type="domain" description="ABC transmembrane type-1" evidence="15">
    <location>
        <begin position="1"/>
        <end position="199"/>
    </location>
</feature>
<feature type="transmembrane region" description="Helical" evidence="13">
    <location>
        <begin position="32"/>
        <end position="51"/>
    </location>
</feature>
<evidence type="ECO:0000256" key="11">
    <source>
        <dbReference type="ARBA" id="ARBA00023180"/>
    </source>
</evidence>
<dbReference type="GO" id="GO:0090374">
    <property type="term" value="P:oligopeptide export from mitochondrion"/>
    <property type="evidence" value="ECO:0007669"/>
    <property type="project" value="TreeGrafter"/>
</dbReference>
<feature type="domain" description="ABC transporter" evidence="14">
    <location>
        <begin position="890"/>
        <end position="1126"/>
    </location>
</feature>
<dbReference type="GO" id="GO:0015421">
    <property type="term" value="F:ABC-type oligopeptide transporter activity"/>
    <property type="evidence" value="ECO:0007669"/>
    <property type="project" value="TreeGrafter"/>
</dbReference>
<reference evidence="16" key="1">
    <citation type="submission" date="2022-07" db="EMBL/GenBank/DDBJ databases">
        <title>Phylogenomic reconstructions and comparative analyses of Kickxellomycotina fungi.</title>
        <authorList>
            <person name="Reynolds N.K."/>
            <person name="Stajich J.E."/>
            <person name="Barry K."/>
            <person name="Grigoriev I.V."/>
            <person name="Crous P."/>
            <person name="Smith M.E."/>
        </authorList>
    </citation>
    <scope>NUCLEOTIDE SEQUENCE</scope>
    <source>
        <strain evidence="16">NRRL 1565</strain>
    </source>
</reference>
<evidence type="ECO:0000256" key="5">
    <source>
        <dbReference type="ARBA" id="ARBA00022737"/>
    </source>
</evidence>
<keyword evidence="4 13" id="KW-0812">Transmembrane</keyword>
<keyword evidence="9 13" id="KW-1133">Transmembrane helix</keyword>
<evidence type="ECO:0000256" key="7">
    <source>
        <dbReference type="ARBA" id="ARBA00022840"/>
    </source>
</evidence>
<dbReference type="GO" id="GO:0005524">
    <property type="term" value="F:ATP binding"/>
    <property type="evidence" value="ECO:0007669"/>
    <property type="project" value="UniProtKB-KW"/>
</dbReference>
<keyword evidence="10 13" id="KW-0472">Membrane</keyword>
<dbReference type="Pfam" id="PF00005">
    <property type="entry name" value="ABC_tran"/>
    <property type="match status" value="2"/>
</dbReference>
<dbReference type="PROSITE" id="PS50893">
    <property type="entry name" value="ABC_TRANSPORTER_2"/>
    <property type="match status" value="2"/>
</dbReference>
<feature type="region of interest" description="Disordered" evidence="12">
    <location>
        <begin position="515"/>
        <end position="543"/>
    </location>
</feature>
<name>A0A9W8HW42_9FUNG</name>
<gene>
    <name evidence="16" type="ORF">H4R20_002121</name>
</gene>
<evidence type="ECO:0000259" key="15">
    <source>
        <dbReference type="PROSITE" id="PS50929"/>
    </source>
</evidence>
<dbReference type="SUPFAM" id="SSF52540">
    <property type="entry name" value="P-loop containing nucleoside triphosphate hydrolases"/>
    <property type="match status" value="2"/>
</dbReference>
<dbReference type="InterPro" id="IPR039421">
    <property type="entry name" value="Type_1_exporter"/>
</dbReference>
<accession>A0A9W8HW42</accession>
<keyword evidence="11" id="KW-0325">Glycoprotein</keyword>
<organism evidence="16 17">
    <name type="scientific">Coemansia guatemalensis</name>
    <dbReference type="NCBI Taxonomy" id="2761395"/>
    <lineage>
        <taxon>Eukaryota</taxon>
        <taxon>Fungi</taxon>
        <taxon>Fungi incertae sedis</taxon>
        <taxon>Zoopagomycota</taxon>
        <taxon>Kickxellomycotina</taxon>
        <taxon>Kickxellomycetes</taxon>
        <taxon>Kickxellales</taxon>
        <taxon>Kickxellaceae</taxon>
        <taxon>Coemansia</taxon>
    </lineage>
</organism>
<sequence>EIGWFDGLSTGELTTRISGDVNVMQEGIGEKFSFVVQYVTTFVAGVILAFAKGWRLTLVVLAVLPIIAGSASLMGILLAENTSGGQDAYAAAGSVADEVLGSIKTVMAFGGEQRESERFKEKIEEARAAGQRKAWVVGGNMGFIMFSIYSIYALGFWYGGKLVREGRMDAAEVLNAFFALIIGGFSIGNAAPSIAAVGSARGAAVAVYGVIDRKSAIDAVDTERGCPADGIRGEITFRGVHFAYPTRPEVTVLRGMELHVKAGQRVALVGASGGGKSTVVGLVARLYDAQQGAVLVDGADVRDYNVRSLRQQMGVIMQTPVLFGQSIHCNVVWGATGDHEPTRDDVIAACKAANAHEFITALPDGYDTLCGERGAQLSGGQKQRIAIARALIRDPRILLLDEATSALDSQSEAAVQQALDTAANGRTTITVAHRLSTVRDADVIFVVDQGAVVESGSHEQLLAHGGAYAQLVEAQQLRQSLEHDVHKLGGDSASQTSAEDAEADELAAADQKAAVDQKAAADAPEAMAKGTSEDLDAADKSGDTPNKYKLTALPRLIIMHRRQALTLLPGALLTIVDGASLPCFSLVFARMLVAMANPDSEQQRSDVSLYAGLFFMFACVVFLAVGGRSLLFGRAGEQITCLIRGDVFRAMMRQDAAFFDRRENGTGALTARLATEAADVNKAVGEALPAFVAGIASIVAGMSIAFAYDWRLTLVILATLPFLILAFYFEGMSVYAATRAMKNAYTKASQEAAETVSNIRTVATLTREHSFIAQFRANSQAPYRQALRNHLIASIGYGFAQSTMFLVYCLAFFVGSRFILKGYFDTEAMFNVLYAIVFAAMALGLMAQQSSALTKALISAEALLATLQSVPTIDAHSSAGLVRTNVRGDLALDDVRFAYPSRARAPILRGVSMAVAPGQTVALVGPSGSGKSTVLALVQRLYDALAGVVSVDSTPVTEWNVASLRSNLALVGQEPVLFDYSIAENISYARPDATQLEIETVARQANIHQFVTELPDGYATRIGQTGGRLSGGQKQRIAIARALIRNPRILLLDEATSALDSQSEATVQQALDIAANGRTTITVAHRLSTIQNADLILVFRHGRIVEQGTHDQLLALKGLYSLLVTQQSLEITH</sequence>
<keyword evidence="3" id="KW-0813">Transport</keyword>